<organism evidence="10 11">
    <name type="scientific">Enterococcus rivorum</name>
    <dbReference type="NCBI Taxonomy" id="762845"/>
    <lineage>
        <taxon>Bacteria</taxon>
        <taxon>Bacillati</taxon>
        <taxon>Bacillota</taxon>
        <taxon>Bacilli</taxon>
        <taxon>Lactobacillales</taxon>
        <taxon>Enterococcaceae</taxon>
        <taxon>Enterococcus</taxon>
    </lineage>
</organism>
<sequence>MKRDGHTHTEYCPHGNVPDTELLIQQAIKKGFKEYSITEHAPLPKKIYSVAAGEKVIWDTASMALNDVEHYFKTMNKLKKKYASDLLIHIGFELDYFSAFEDWTTDFLNEYGPLTDDGILSVHFLPGKDGLRGIDYSYEEYKEGIVEELGSFEKAQTLYYQTILQSLQADLGPWKPTRLGHISLCQKFERFFDEPTTYPDDNKILIHELLEQVQSRKYSLDLNAAGYIKEGYQQSYPQVWILEKAKDFAIPLVYGSDTHGLENIGQGYEKVQQWL</sequence>
<keyword evidence="6 8" id="KW-0368">Histidine biosynthesis</keyword>
<dbReference type="STRING" id="762845.BCR26_16570"/>
<comment type="pathway">
    <text evidence="1 8">Amino-acid biosynthesis; L-histidine biosynthesis; L-histidine from 5-phospho-alpha-D-ribose 1-diphosphate: step 8/9.</text>
</comment>
<dbReference type="GO" id="GO:0005737">
    <property type="term" value="C:cytoplasm"/>
    <property type="evidence" value="ECO:0007669"/>
    <property type="project" value="TreeGrafter"/>
</dbReference>
<evidence type="ECO:0000256" key="4">
    <source>
        <dbReference type="ARBA" id="ARBA00022605"/>
    </source>
</evidence>
<dbReference type="PANTHER" id="PTHR21039">
    <property type="entry name" value="HISTIDINOL PHOSPHATASE-RELATED"/>
    <property type="match status" value="1"/>
</dbReference>
<dbReference type="GO" id="GO:0004401">
    <property type="term" value="F:histidinol-phosphatase activity"/>
    <property type="evidence" value="ECO:0007669"/>
    <property type="project" value="UniProtKB-UniRule"/>
</dbReference>
<evidence type="ECO:0000256" key="1">
    <source>
        <dbReference type="ARBA" id="ARBA00004970"/>
    </source>
</evidence>
<dbReference type="InterPro" id="IPR004013">
    <property type="entry name" value="PHP_dom"/>
</dbReference>
<evidence type="ECO:0000256" key="5">
    <source>
        <dbReference type="ARBA" id="ARBA00022801"/>
    </source>
</evidence>
<evidence type="ECO:0000259" key="9">
    <source>
        <dbReference type="Pfam" id="PF02811"/>
    </source>
</evidence>
<evidence type="ECO:0000313" key="11">
    <source>
        <dbReference type="Proteomes" id="UP000095256"/>
    </source>
</evidence>
<dbReference type="Gene3D" id="3.20.20.140">
    <property type="entry name" value="Metal-dependent hydrolases"/>
    <property type="match status" value="1"/>
</dbReference>
<comment type="caution">
    <text evidence="10">The sequence shown here is derived from an EMBL/GenBank/DDBJ whole genome shotgun (WGS) entry which is preliminary data.</text>
</comment>
<comment type="similarity">
    <text evidence="2 8">Belongs to the PHP hydrolase family. HisK subfamily.</text>
</comment>
<dbReference type="InterPro" id="IPR016195">
    <property type="entry name" value="Pol/histidinol_Pase-like"/>
</dbReference>
<dbReference type="PANTHER" id="PTHR21039:SF0">
    <property type="entry name" value="HISTIDINOL-PHOSPHATASE"/>
    <property type="match status" value="1"/>
</dbReference>
<dbReference type="EC" id="3.1.3.15" evidence="3 8"/>
<reference evidence="10 11" key="1">
    <citation type="submission" date="2016-09" db="EMBL/GenBank/DDBJ databases">
        <authorList>
            <person name="Capua I."/>
            <person name="De Benedictis P."/>
            <person name="Joannis T."/>
            <person name="Lombin L.H."/>
            <person name="Cattoli G."/>
        </authorList>
    </citation>
    <scope>NUCLEOTIDE SEQUENCE [LARGE SCALE GENOMIC DNA]</scope>
    <source>
        <strain evidence="10 11">LMG 25899</strain>
    </source>
</reference>
<evidence type="ECO:0000313" key="10">
    <source>
        <dbReference type="EMBL" id="OEH81396.1"/>
    </source>
</evidence>
<name>A0A1E5KU59_9ENTE</name>
<protein>
    <recommendedName>
        <fullName evidence="3 8">Histidinol-phosphatase</fullName>
        <shortName evidence="8">HolPase</shortName>
        <ecNumber evidence="3 8">3.1.3.15</ecNumber>
    </recommendedName>
</protein>
<dbReference type="NCBIfam" id="NF005996">
    <property type="entry name" value="PRK08123.1"/>
    <property type="match status" value="1"/>
</dbReference>
<dbReference type="SUPFAM" id="SSF89550">
    <property type="entry name" value="PHP domain-like"/>
    <property type="match status" value="1"/>
</dbReference>
<evidence type="ECO:0000256" key="8">
    <source>
        <dbReference type="RuleBase" id="RU366003"/>
    </source>
</evidence>
<dbReference type="InterPro" id="IPR010140">
    <property type="entry name" value="Histidinol_P_phosphatase_HisJ"/>
</dbReference>
<dbReference type="NCBIfam" id="TIGR01856">
    <property type="entry name" value="hisJ_fam"/>
    <property type="match status" value="1"/>
</dbReference>
<dbReference type="RefSeq" id="WP_069699620.1">
    <property type="nucleotide sequence ID" value="NZ_JAGGMA010000053.1"/>
</dbReference>
<dbReference type="Pfam" id="PF02811">
    <property type="entry name" value="PHP"/>
    <property type="match status" value="1"/>
</dbReference>
<gene>
    <name evidence="10" type="ORF">BCR26_16570</name>
</gene>
<evidence type="ECO:0000256" key="3">
    <source>
        <dbReference type="ARBA" id="ARBA00013085"/>
    </source>
</evidence>
<dbReference type="AlphaFoldDB" id="A0A1E5KU59"/>
<dbReference type="UniPathway" id="UPA00031">
    <property type="reaction ID" value="UER00013"/>
</dbReference>
<evidence type="ECO:0000256" key="2">
    <source>
        <dbReference type="ARBA" id="ARBA00009152"/>
    </source>
</evidence>
<keyword evidence="4 8" id="KW-0028">Amino-acid biosynthesis</keyword>
<accession>A0A1E5KU59</accession>
<evidence type="ECO:0000256" key="6">
    <source>
        <dbReference type="ARBA" id="ARBA00023102"/>
    </source>
</evidence>
<dbReference type="EMBL" id="MIEK01000047">
    <property type="protein sequence ID" value="OEH81396.1"/>
    <property type="molecule type" value="Genomic_DNA"/>
</dbReference>
<dbReference type="OrthoDB" id="9775255at2"/>
<keyword evidence="11" id="KW-1185">Reference proteome</keyword>
<evidence type="ECO:0000256" key="7">
    <source>
        <dbReference type="ARBA" id="ARBA00049158"/>
    </source>
</evidence>
<dbReference type="GO" id="GO:0000105">
    <property type="term" value="P:L-histidine biosynthetic process"/>
    <property type="evidence" value="ECO:0007669"/>
    <property type="project" value="UniProtKB-UniRule"/>
</dbReference>
<keyword evidence="5 8" id="KW-0378">Hydrolase</keyword>
<dbReference type="Proteomes" id="UP000095256">
    <property type="component" value="Unassembled WGS sequence"/>
</dbReference>
<comment type="catalytic activity">
    <reaction evidence="7 8">
        <text>L-histidinol phosphate + H2O = L-histidinol + phosphate</text>
        <dbReference type="Rhea" id="RHEA:14465"/>
        <dbReference type="ChEBI" id="CHEBI:15377"/>
        <dbReference type="ChEBI" id="CHEBI:43474"/>
        <dbReference type="ChEBI" id="CHEBI:57699"/>
        <dbReference type="ChEBI" id="CHEBI:57980"/>
        <dbReference type="EC" id="3.1.3.15"/>
    </reaction>
</comment>
<proteinExistence type="inferred from homology"/>
<feature type="domain" description="PHP" evidence="9">
    <location>
        <begin position="4"/>
        <end position="224"/>
    </location>
</feature>
<dbReference type="CDD" id="cd12110">
    <property type="entry name" value="PHP_HisPPase_Hisj_like"/>
    <property type="match status" value="1"/>
</dbReference>